<comment type="similarity">
    <text evidence="1">Belongs to the thiolase-like superfamily. Beta-ketoacyl-ACP synthases family.</text>
</comment>
<feature type="domain" description="Ketosynthase family 3 (KS3)" evidence="3">
    <location>
        <begin position="1"/>
        <end position="365"/>
    </location>
</feature>
<dbReference type="GO" id="GO:0006633">
    <property type="term" value="P:fatty acid biosynthetic process"/>
    <property type="evidence" value="ECO:0007669"/>
    <property type="project" value="InterPro"/>
</dbReference>
<dbReference type="SMART" id="SM00825">
    <property type="entry name" value="PKS_KS"/>
    <property type="match status" value="1"/>
</dbReference>
<keyword evidence="2 4" id="KW-0808">Transferase</keyword>
<dbReference type="Gene3D" id="3.40.47.10">
    <property type="match status" value="1"/>
</dbReference>
<evidence type="ECO:0000256" key="2">
    <source>
        <dbReference type="ARBA" id="ARBA00022679"/>
    </source>
</evidence>
<accession>A0A1W1C9J8</accession>
<dbReference type="InterPro" id="IPR018201">
    <property type="entry name" value="Ketoacyl_synth_AS"/>
</dbReference>
<protein>
    <submittedName>
        <fullName evidence="4">3-oxoacyl-[acyl-carrier-protein] synthase, KASII</fullName>
        <ecNumber evidence="4">2.3.1.41</ecNumber>
    </submittedName>
</protein>
<dbReference type="PANTHER" id="PTHR11712:SF336">
    <property type="entry name" value="3-OXOACYL-[ACYL-CARRIER-PROTEIN] SYNTHASE, MITOCHONDRIAL"/>
    <property type="match status" value="1"/>
</dbReference>
<dbReference type="AlphaFoldDB" id="A0A1W1C9J8"/>
<dbReference type="PROSITE" id="PS52004">
    <property type="entry name" value="KS3_2"/>
    <property type="match status" value="1"/>
</dbReference>
<dbReference type="InterPro" id="IPR016039">
    <property type="entry name" value="Thiolase-like"/>
</dbReference>
<dbReference type="SUPFAM" id="SSF53901">
    <property type="entry name" value="Thiolase-like"/>
    <property type="match status" value="2"/>
</dbReference>
<reference evidence="4" key="1">
    <citation type="submission" date="2016-10" db="EMBL/GenBank/DDBJ databases">
        <authorList>
            <person name="de Groot N.N."/>
        </authorList>
    </citation>
    <scope>NUCLEOTIDE SEQUENCE</scope>
</reference>
<dbReference type="InterPro" id="IPR020841">
    <property type="entry name" value="PKS_Beta-ketoAc_synthase_dom"/>
</dbReference>
<dbReference type="InterPro" id="IPR000794">
    <property type="entry name" value="Beta-ketoacyl_synthase"/>
</dbReference>
<dbReference type="Pfam" id="PF00109">
    <property type="entry name" value="ketoacyl-synt"/>
    <property type="match status" value="1"/>
</dbReference>
<evidence type="ECO:0000313" key="4">
    <source>
        <dbReference type="EMBL" id="SFV62540.1"/>
    </source>
</evidence>
<dbReference type="GO" id="GO:0004315">
    <property type="term" value="F:3-oxoacyl-[acyl-carrier-protein] synthase activity"/>
    <property type="evidence" value="ECO:0007669"/>
    <property type="project" value="UniProtKB-EC"/>
</dbReference>
<dbReference type="PANTHER" id="PTHR11712">
    <property type="entry name" value="POLYKETIDE SYNTHASE-RELATED"/>
    <property type="match status" value="1"/>
</dbReference>
<gene>
    <name evidence="4" type="ORF">MNB_SM-4-1789</name>
</gene>
<name>A0A1W1C9J8_9ZZZZ</name>
<dbReference type="EMBL" id="FPHF01000067">
    <property type="protein sequence ID" value="SFV62540.1"/>
    <property type="molecule type" value="Genomic_DNA"/>
</dbReference>
<dbReference type="PROSITE" id="PS00606">
    <property type="entry name" value="KS3_1"/>
    <property type="match status" value="1"/>
</dbReference>
<sequence>MANILKTSFLSSLGDKTATLNAVKSNNICMSQKEVFAIEGNVNIPYFSFQVEVKDTQKSIYEALYTQVELVTEGLSKEQKSETIIIVGTSIIDWNIADAIEAKDKEYSSKKLSIDTYAKKLSKAFNLNGYTLTINTACTSSANALLEANNLLNAEIYKYAIVLGCEVVSHIMSSGFNAMQLLSQTSIKPFSDTRDGMILGEGIVAFLLGSEDSSWSIQGAFSNCNGVNITAVSPEGDEFSDVMKKALLSASIKASDIKALKAHATATLSNDLSELNAIKKVFQNDIKFTALKPYIGHTVGACGLLEMALFMECINDGFIPKTINNDSIKSEEYQPLRENIKCSDGLFMMNYFGFGGNNTSIIIKKESV</sequence>
<evidence type="ECO:0000256" key="1">
    <source>
        <dbReference type="ARBA" id="ARBA00008467"/>
    </source>
</evidence>
<organism evidence="4">
    <name type="scientific">hydrothermal vent metagenome</name>
    <dbReference type="NCBI Taxonomy" id="652676"/>
    <lineage>
        <taxon>unclassified sequences</taxon>
        <taxon>metagenomes</taxon>
        <taxon>ecological metagenomes</taxon>
    </lineage>
</organism>
<dbReference type="InterPro" id="IPR014031">
    <property type="entry name" value="Ketoacyl_synth_C"/>
</dbReference>
<dbReference type="Pfam" id="PF02801">
    <property type="entry name" value="Ketoacyl-synt_C"/>
    <property type="match status" value="1"/>
</dbReference>
<dbReference type="InterPro" id="IPR014030">
    <property type="entry name" value="Ketoacyl_synth_N"/>
</dbReference>
<proteinExistence type="inferred from homology"/>
<keyword evidence="4" id="KW-0012">Acyltransferase</keyword>
<evidence type="ECO:0000259" key="3">
    <source>
        <dbReference type="PROSITE" id="PS52004"/>
    </source>
</evidence>
<dbReference type="EC" id="2.3.1.41" evidence="4"/>